<feature type="chain" id="PRO_5041971420" evidence="1">
    <location>
        <begin position="25"/>
        <end position="48"/>
    </location>
</feature>
<organism evidence="2 3">
    <name type="scientific">Actinoalloteichus hymeniacidonis</name>
    <dbReference type="NCBI Taxonomy" id="340345"/>
    <lineage>
        <taxon>Bacteria</taxon>
        <taxon>Bacillati</taxon>
        <taxon>Actinomycetota</taxon>
        <taxon>Actinomycetes</taxon>
        <taxon>Pseudonocardiales</taxon>
        <taxon>Pseudonocardiaceae</taxon>
        <taxon>Actinoalloteichus</taxon>
    </lineage>
</organism>
<feature type="signal peptide" evidence="1">
    <location>
        <begin position="1"/>
        <end position="24"/>
    </location>
</feature>
<protein>
    <submittedName>
        <fullName evidence="2">Uncharacterized protein</fullName>
    </submittedName>
</protein>
<sequence>MSRLLGALALAAAAAFTTAAPAAAAGSCDHLVPDSYLHVECMNEHRFG</sequence>
<dbReference type="KEGG" id="ahm:TL08_14820"/>
<dbReference type="RefSeq" id="WP_157421088.1">
    <property type="nucleotide sequence ID" value="NZ_CP014859.1"/>
</dbReference>
<proteinExistence type="predicted"/>
<dbReference type="PROSITE" id="PS51257">
    <property type="entry name" value="PROKAR_LIPOPROTEIN"/>
    <property type="match status" value="1"/>
</dbReference>
<dbReference type="AlphaFoldDB" id="A0AAC9HR34"/>
<accession>A0AAC9HR34</accession>
<evidence type="ECO:0000313" key="3">
    <source>
        <dbReference type="Proteomes" id="UP000095210"/>
    </source>
</evidence>
<evidence type="ECO:0000313" key="2">
    <source>
        <dbReference type="EMBL" id="AOS63773.1"/>
    </source>
</evidence>
<reference evidence="3" key="1">
    <citation type="submission" date="2016-03" db="EMBL/GenBank/DDBJ databases">
        <title>Complete genome sequence of the type strain Actinoalloteichus hymeniacidonis DSM 45092.</title>
        <authorList>
            <person name="Schaffert L."/>
            <person name="Albersmeier A."/>
            <person name="Winkler A."/>
            <person name="Kalinowski J."/>
            <person name="Zotchev S."/>
            <person name="Ruckert C."/>
        </authorList>
    </citation>
    <scope>NUCLEOTIDE SEQUENCE [LARGE SCALE GENOMIC DNA]</scope>
    <source>
        <strain evidence="3">HPA177(T) (DSM 45092(T))</strain>
    </source>
</reference>
<dbReference type="Proteomes" id="UP000095210">
    <property type="component" value="Chromosome"/>
</dbReference>
<dbReference type="EMBL" id="CP014859">
    <property type="protein sequence ID" value="AOS63773.1"/>
    <property type="molecule type" value="Genomic_DNA"/>
</dbReference>
<name>A0AAC9HR34_9PSEU</name>
<evidence type="ECO:0000256" key="1">
    <source>
        <dbReference type="SAM" id="SignalP"/>
    </source>
</evidence>
<keyword evidence="3" id="KW-1185">Reference proteome</keyword>
<gene>
    <name evidence="2" type="ORF">TL08_14820</name>
</gene>
<keyword evidence="1" id="KW-0732">Signal</keyword>